<evidence type="ECO:0000256" key="9">
    <source>
        <dbReference type="RuleBase" id="RU004019"/>
    </source>
</evidence>
<gene>
    <name evidence="13" type="primary">ELF1</name>
</gene>
<dbReference type="GO" id="GO:0045893">
    <property type="term" value="P:positive regulation of DNA-templated transcription"/>
    <property type="evidence" value="ECO:0007669"/>
    <property type="project" value="UniProtKB-ARBA"/>
</dbReference>
<keyword evidence="8 9" id="KW-0539">Nucleus</keyword>
<dbReference type="Pfam" id="PF12310">
    <property type="entry name" value="Elf-1_N"/>
    <property type="match status" value="1"/>
</dbReference>
<dbReference type="PROSITE" id="PS50061">
    <property type="entry name" value="ETS_DOMAIN_3"/>
    <property type="match status" value="1"/>
</dbReference>
<dbReference type="PRINTS" id="PR00454">
    <property type="entry name" value="ETSDOMAIN"/>
</dbReference>
<reference evidence="13" key="1">
    <citation type="submission" date="2025-08" db="UniProtKB">
        <authorList>
            <consortium name="RefSeq"/>
        </authorList>
    </citation>
    <scope>IDENTIFICATION</scope>
    <source>
        <tissue evidence="13">Spleen</tissue>
    </source>
</reference>
<evidence type="ECO:0000256" key="7">
    <source>
        <dbReference type="ARBA" id="ARBA00023163"/>
    </source>
</evidence>
<organism evidence="12 13">
    <name type="scientific">Chrysochloris asiatica</name>
    <name type="common">Cape golden mole</name>
    <dbReference type="NCBI Taxonomy" id="185453"/>
    <lineage>
        <taxon>Eukaryota</taxon>
        <taxon>Metazoa</taxon>
        <taxon>Chordata</taxon>
        <taxon>Craniata</taxon>
        <taxon>Vertebrata</taxon>
        <taxon>Euteleostomi</taxon>
        <taxon>Mammalia</taxon>
        <taxon>Eutheria</taxon>
        <taxon>Afrotheria</taxon>
        <taxon>Chrysochloridae</taxon>
        <taxon>Chrysochlorinae</taxon>
        <taxon>Chrysochloris</taxon>
    </lineage>
</organism>
<evidence type="ECO:0000256" key="5">
    <source>
        <dbReference type="ARBA" id="ARBA00023125"/>
    </source>
</evidence>
<keyword evidence="12" id="KW-1185">Reference proteome</keyword>
<feature type="region of interest" description="Disordered" evidence="10">
    <location>
        <begin position="133"/>
        <end position="175"/>
    </location>
</feature>
<dbReference type="InterPro" id="IPR022084">
    <property type="entry name" value="TF_Elf_N"/>
</dbReference>
<dbReference type="Gene3D" id="1.10.10.10">
    <property type="entry name" value="Winged helix-like DNA-binding domain superfamily/Winged helix DNA-binding domain"/>
    <property type="match status" value="1"/>
</dbReference>
<evidence type="ECO:0000259" key="11">
    <source>
        <dbReference type="PROSITE" id="PS50061"/>
    </source>
</evidence>
<keyword evidence="4" id="KW-0805">Transcription regulation</keyword>
<dbReference type="AlphaFoldDB" id="A0A9B0WKC6"/>
<feature type="domain" description="ETS" evidence="11">
    <location>
        <begin position="184"/>
        <end position="266"/>
    </location>
</feature>
<comment type="similarity">
    <text evidence="2 9">Belongs to the ETS family.</text>
</comment>
<dbReference type="PANTHER" id="PTHR11849">
    <property type="entry name" value="ETS"/>
    <property type="match status" value="1"/>
</dbReference>
<evidence type="ECO:0000313" key="12">
    <source>
        <dbReference type="Proteomes" id="UP000504623"/>
    </source>
</evidence>
<dbReference type="PANTHER" id="PTHR11849:SF156">
    <property type="entry name" value="ETS-RELATED TRANSCRIPTION FACTOR ELF-1"/>
    <property type="match status" value="1"/>
</dbReference>
<dbReference type="InterPro" id="IPR046328">
    <property type="entry name" value="ETS_fam"/>
</dbReference>
<feature type="compositionally biased region" description="Polar residues" evidence="10">
    <location>
        <begin position="133"/>
        <end position="146"/>
    </location>
</feature>
<dbReference type="GO" id="GO:0043565">
    <property type="term" value="F:sequence-specific DNA binding"/>
    <property type="evidence" value="ECO:0007669"/>
    <property type="project" value="InterPro"/>
</dbReference>
<dbReference type="InterPro" id="IPR000418">
    <property type="entry name" value="Ets_dom"/>
</dbReference>
<evidence type="ECO:0000256" key="4">
    <source>
        <dbReference type="ARBA" id="ARBA00023015"/>
    </source>
</evidence>
<evidence type="ECO:0000256" key="10">
    <source>
        <dbReference type="SAM" id="MobiDB-lite"/>
    </source>
</evidence>
<keyword evidence="3" id="KW-0597">Phosphoprotein</keyword>
<evidence type="ECO:0000313" key="13">
    <source>
        <dbReference type="RefSeq" id="XP_006837667.1"/>
    </source>
</evidence>
<dbReference type="FunFam" id="1.10.10.10:FF:000066">
    <property type="entry name" value="ETS-related transcription factor Elf-2 isoform X1"/>
    <property type="match status" value="1"/>
</dbReference>
<protein>
    <submittedName>
        <fullName evidence="13">ETS-related transcription factor Elf-1-like isoform X2</fullName>
    </submittedName>
</protein>
<dbReference type="InterPro" id="IPR036390">
    <property type="entry name" value="WH_DNA-bd_sf"/>
</dbReference>
<feature type="compositionally biased region" description="Low complexity" evidence="10">
    <location>
        <begin position="281"/>
        <end position="298"/>
    </location>
</feature>
<dbReference type="SUPFAM" id="SSF46785">
    <property type="entry name" value="Winged helix' DNA-binding domain"/>
    <property type="match status" value="1"/>
</dbReference>
<name>A0A9B0WKC6_CHRAS</name>
<proteinExistence type="inferred from homology"/>
<dbReference type="PROSITE" id="PS00345">
    <property type="entry name" value="ETS_DOMAIN_1"/>
    <property type="match status" value="1"/>
</dbReference>
<evidence type="ECO:0000256" key="2">
    <source>
        <dbReference type="ARBA" id="ARBA00005562"/>
    </source>
</evidence>
<dbReference type="RefSeq" id="XP_006837667.1">
    <property type="nucleotide sequence ID" value="XM_006837604.1"/>
</dbReference>
<keyword evidence="7" id="KW-0804">Transcription</keyword>
<keyword evidence="5 9" id="KW-0238">DNA-binding</keyword>
<dbReference type="GO" id="GO:0005634">
    <property type="term" value="C:nucleus"/>
    <property type="evidence" value="ECO:0007669"/>
    <property type="project" value="UniProtKB-SubCell"/>
</dbReference>
<dbReference type="GO" id="GO:0000981">
    <property type="term" value="F:DNA-binding transcription factor activity, RNA polymerase II-specific"/>
    <property type="evidence" value="ECO:0007669"/>
    <property type="project" value="TreeGrafter"/>
</dbReference>
<dbReference type="OrthoDB" id="8196042at2759"/>
<evidence type="ECO:0000256" key="6">
    <source>
        <dbReference type="ARBA" id="ARBA00023159"/>
    </source>
</evidence>
<feature type="compositionally biased region" description="Basic residues" evidence="10">
    <location>
        <begin position="149"/>
        <end position="158"/>
    </location>
</feature>
<evidence type="ECO:0000256" key="8">
    <source>
        <dbReference type="ARBA" id="ARBA00023242"/>
    </source>
</evidence>
<dbReference type="PROSITE" id="PS00346">
    <property type="entry name" value="ETS_DOMAIN_2"/>
    <property type="match status" value="1"/>
</dbReference>
<dbReference type="GO" id="GO:0030154">
    <property type="term" value="P:cell differentiation"/>
    <property type="evidence" value="ECO:0007669"/>
    <property type="project" value="TreeGrafter"/>
</dbReference>
<feature type="compositionally biased region" description="Polar residues" evidence="10">
    <location>
        <begin position="299"/>
        <end position="312"/>
    </location>
</feature>
<evidence type="ECO:0000256" key="3">
    <source>
        <dbReference type="ARBA" id="ARBA00022553"/>
    </source>
</evidence>
<dbReference type="InterPro" id="IPR036388">
    <property type="entry name" value="WH-like_DNA-bd_sf"/>
</dbReference>
<sequence length="595" mass="64616">MAAVVQQNDLVFEFASNVMEDEQQLGDPAIFPAVIVEHVPGADILNSYAGLACVEEPNDMITESSLDVAEEEIIDDDDDDITLTVEASCQNGDETIETIEAAEALLNMDSPGPMLDEKRLDGIPEVMETQQIQDTYADSPGTSSPEQPKRKKGRKTKPARPDSPATTPNISVKKKNKDGKGNTIYLWEFLLALLQDKATCPKYIKWTQREKGIFKLVDSKAVSKLWGKHKNKPDMNYETMGRALRYYYQRGILAKVEGQRLVYQFKEMPKNLIYIDDEDPSSSIESSDPSLSSTTTSSRNQVSRSRVPSSTGVKGGANTVLKPGNSKATKAKDPVEVAQPSEVLRTVQPTQSPYPTQLFRTVHVVQPVQTVSEGEAAVTSSMQEETVHSSIPNIRTLHAPAQVPVVVSPGNQQLHTVTLQTVPLTTVIASTDPASGAGSQKFILQAIPSSQPMTVLKENVLLQSQKPGSPPSIVFSPAQVQQVLTSNVQSICNGTGSMASSPSFSATAPVVTFSPRNSQLVAHPSGTVITSVMKTQEMKTLVQEAEKKAVEDHLNEDPEEAVQQPQPYVMVMSSSNGVTSQVAVKQNELLEPNAF</sequence>
<dbReference type="SMART" id="SM00413">
    <property type="entry name" value="ETS"/>
    <property type="match status" value="1"/>
</dbReference>
<dbReference type="Pfam" id="PF00178">
    <property type="entry name" value="Ets"/>
    <property type="match status" value="1"/>
</dbReference>
<dbReference type="Proteomes" id="UP000504623">
    <property type="component" value="Unplaced"/>
</dbReference>
<comment type="subcellular location">
    <subcellularLocation>
        <location evidence="1 9">Nucleus</location>
    </subcellularLocation>
</comment>
<keyword evidence="6" id="KW-0010">Activator</keyword>
<feature type="region of interest" description="Disordered" evidence="10">
    <location>
        <begin position="276"/>
        <end position="346"/>
    </location>
</feature>
<dbReference type="CTD" id="1997"/>
<dbReference type="GeneID" id="102825693"/>
<accession>A0A9B0WKC6</accession>
<evidence type="ECO:0000256" key="1">
    <source>
        <dbReference type="ARBA" id="ARBA00004123"/>
    </source>
</evidence>